<gene>
    <name evidence="1" type="ORF">SSPH_04631</name>
</gene>
<reference evidence="1 2" key="1">
    <citation type="submission" date="2016-01" db="EMBL/GenBank/DDBJ databases">
        <authorList>
            <person name="Brown R."/>
        </authorList>
    </citation>
    <scope>NUCLEOTIDE SEQUENCE [LARGE SCALE GENOMIC DNA]</scope>
    <source>
        <strain evidence="1">Sporomusa sphaeroides DSM 2875</strain>
    </source>
</reference>
<accession>A0ABM9WAL0</accession>
<sequence length="153" mass="17219">MGRFWGEKYVSLESPIRCGDCFGGIPLYRLPATRDDEYGDIITWESDYKACDTLQMNCSTGERFGLSQLSKHDSSLAIRGREICNRITVTTGIPTYYYLLKSSGKGLKAEQARKCPSCKGEWLLQEPLHGLFNFQCDGCRLLSNIAWSVRSIG</sequence>
<dbReference type="RefSeq" id="WP_075757315.1">
    <property type="nucleotide sequence ID" value="NZ_CP146991.1"/>
</dbReference>
<protein>
    <submittedName>
        <fullName evidence="1">Uncharacterized protein</fullName>
    </submittedName>
</protein>
<dbReference type="EMBL" id="FCOW01000057">
    <property type="protein sequence ID" value="CVK21910.1"/>
    <property type="molecule type" value="Genomic_DNA"/>
</dbReference>
<comment type="caution">
    <text evidence="1">The sequence shown here is derived from an EMBL/GenBank/DDBJ whole genome shotgun (WGS) entry which is preliminary data.</text>
</comment>
<name>A0ABM9WAL0_9FIRM</name>
<dbReference type="Pfam" id="PF10071">
    <property type="entry name" value="DUF2310"/>
    <property type="match status" value="1"/>
</dbReference>
<evidence type="ECO:0000313" key="2">
    <source>
        <dbReference type="Proteomes" id="UP000245702"/>
    </source>
</evidence>
<dbReference type="Proteomes" id="UP000245702">
    <property type="component" value="Unassembled WGS sequence"/>
</dbReference>
<proteinExistence type="predicted"/>
<keyword evidence="2" id="KW-1185">Reference proteome</keyword>
<organism evidence="1 2">
    <name type="scientific">Sporomusa sphaeroides DSM 2875</name>
    <dbReference type="NCBI Taxonomy" id="1337886"/>
    <lineage>
        <taxon>Bacteria</taxon>
        <taxon>Bacillati</taxon>
        <taxon>Bacillota</taxon>
        <taxon>Negativicutes</taxon>
        <taxon>Selenomonadales</taxon>
        <taxon>Sporomusaceae</taxon>
        <taxon>Sporomusa</taxon>
    </lineage>
</organism>
<evidence type="ECO:0000313" key="1">
    <source>
        <dbReference type="EMBL" id="CVK21910.1"/>
    </source>
</evidence>
<dbReference type="InterPro" id="IPR016908">
    <property type="entry name" value="UCP029037"/>
</dbReference>